<evidence type="ECO:0000256" key="1">
    <source>
        <dbReference type="ARBA" id="ARBA00004613"/>
    </source>
</evidence>
<keyword evidence="6" id="KW-1185">Reference proteome</keyword>
<protein>
    <recommendedName>
        <fullName evidence="4">SD-repeat containing protein B domain-containing protein</fullName>
    </recommendedName>
</protein>
<dbReference type="Pfam" id="PF17210">
    <property type="entry name" value="SdrD_B"/>
    <property type="match status" value="1"/>
</dbReference>
<evidence type="ECO:0000256" key="3">
    <source>
        <dbReference type="ARBA" id="ARBA00022729"/>
    </source>
</evidence>
<dbReference type="Proteomes" id="UP000672027">
    <property type="component" value="Chromosome"/>
</dbReference>
<comment type="subcellular location">
    <subcellularLocation>
        <location evidence="1">Secreted</location>
    </subcellularLocation>
</comment>
<dbReference type="RefSeq" id="WP_210227220.1">
    <property type="nucleotide sequence ID" value="NZ_CP072800.1"/>
</dbReference>
<dbReference type="SUPFAM" id="SSF117074">
    <property type="entry name" value="Hypothetical protein PA1324"/>
    <property type="match status" value="1"/>
</dbReference>
<evidence type="ECO:0000313" key="5">
    <source>
        <dbReference type="EMBL" id="QTR50172.1"/>
    </source>
</evidence>
<keyword evidence="2" id="KW-0964">Secreted</keyword>
<organism evidence="5 6">
    <name type="scientific">Candidatus Thiothrix anitrata</name>
    <dbReference type="NCBI Taxonomy" id="2823902"/>
    <lineage>
        <taxon>Bacteria</taxon>
        <taxon>Pseudomonadati</taxon>
        <taxon>Pseudomonadota</taxon>
        <taxon>Gammaproteobacteria</taxon>
        <taxon>Thiotrichales</taxon>
        <taxon>Thiotrichaceae</taxon>
        <taxon>Thiothrix</taxon>
    </lineage>
</organism>
<keyword evidence="3" id="KW-0732">Signal</keyword>
<name>A0ABX7X437_9GAMM</name>
<evidence type="ECO:0000256" key="2">
    <source>
        <dbReference type="ARBA" id="ARBA00022525"/>
    </source>
</evidence>
<evidence type="ECO:0000313" key="6">
    <source>
        <dbReference type="Proteomes" id="UP000672027"/>
    </source>
</evidence>
<proteinExistence type="predicted"/>
<accession>A0ABX7X437</accession>
<dbReference type="EMBL" id="CP072800">
    <property type="protein sequence ID" value="QTR50172.1"/>
    <property type="molecule type" value="Genomic_DNA"/>
</dbReference>
<dbReference type="InterPro" id="IPR013783">
    <property type="entry name" value="Ig-like_fold"/>
</dbReference>
<sequence>MVLKDLNANGVKDSGETGIAGVTITLTGVDALGQPVTATATTDANGVYSFAVLPELTPSRKPRLWITSPAVVWQVRQRVRRLLTKMN</sequence>
<dbReference type="InterPro" id="IPR033764">
    <property type="entry name" value="Sdr_B"/>
</dbReference>
<reference evidence="5 6" key="1">
    <citation type="submission" date="2021-04" db="EMBL/GenBank/DDBJ databases">
        <title>Genomics, taxonomy and metabolism of representatives of sulfur bacteria of the genus Thiothrix: Thiothrix fructosivorans QT, Thiothrix unzii A1T and three new species, Thiothrix subterranea sp. nov., Thiothrix litoralis sp. nov. and 'Candidatus Thiothrix anitrata' sp. nov.</title>
        <authorList>
            <person name="Ravin N.V."/>
            <person name="Smolyakov D."/>
            <person name="Rudenko T.S."/>
            <person name="Mardanov A.V."/>
            <person name="Beletsky A.V."/>
            <person name="Markov N.D."/>
            <person name="Fomenkov A.I."/>
            <person name="Roberts R.J."/>
            <person name="Karnachuk O.V."/>
            <person name="Novikov A."/>
            <person name="Grabovich M.Y."/>
        </authorList>
    </citation>
    <scope>NUCLEOTIDE SEQUENCE [LARGE SCALE GENOMIC DNA]</scope>
    <source>
        <strain evidence="5 6">A52</strain>
    </source>
</reference>
<dbReference type="Gene3D" id="2.60.40.10">
    <property type="entry name" value="Immunoglobulins"/>
    <property type="match status" value="1"/>
</dbReference>
<evidence type="ECO:0000259" key="4">
    <source>
        <dbReference type="Pfam" id="PF17210"/>
    </source>
</evidence>
<gene>
    <name evidence="5" type="ORF">J8380_00875</name>
</gene>
<feature type="domain" description="SD-repeat containing protein B" evidence="4">
    <location>
        <begin position="2"/>
        <end position="54"/>
    </location>
</feature>